<gene>
    <name evidence="2" type="ORF">GCU69_22220</name>
</gene>
<protein>
    <recommendedName>
        <fullName evidence="4">HTTM domain-containing protein</fullName>
    </recommendedName>
</protein>
<name>A0ABQ7FDM3_9ACTN</name>
<keyword evidence="1" id="KW-0812">Transmembrane</keyword>
<sequence>MSLAPGTALRWVEVLASAGVLVSSLEYLARPRALDDTSLASWPVLRLRHRSRSTGVTGAVLNLALAFPAVLVTYAVRAAAAAALAATTLHGPLHVVLLGLVVASTCLPALRGGCGCEGSDQVLMIVFCTLLLVAVHPSPTAMRLGLWFIALHACLAYCVSGIYKVTSRVWQDGTGLVGVLGTRSLGTPSVAAWLAAHPATARRLSNGVVLFETLFPLALAAPATWLPYFVFAGIGFHLCCAVLMGLNCFVWAFTATYPAIAYVVLL</sequence>
<evidence type="ECO:0008006" key="4">
    <source>
        <dbReference type="Google" id="ProtNLM"/>
    </source>
</evidence>
<proteinExistence type="predicted"/>
<reference evidence="2 3" key="1">
    <citation type="submission" date="2019-10" db="EMBL/GenBank/DDBJ databases">
        <title>Streptomyces tenebrisbrunneis sp.nov., an endogenous actinomycete isolated from of Lycium ruthenicum.</title>
        <authorList>
            <person name="Ma L."/>
        </authorList>
    </citation>
    <scope>NUCLEOTIDE SEQUENCE [LARGE SCALE GENOMIC DNA]</scope>
    <source>
        <strain evidence="2 3">TRM 66187</strain>
    </source>
</reference>
<evidence type="ECO:0000313" key="3">
    <source>
        <dbReference type="Proteomes" id="UP000621266"/>
    </source>
</evidence>
<dbReference type="EMBL" id="WHPN01000342">
    <property type="protein sequence ID" value="KAF4406962.1"/>
    <property type="molecule type" value="Genomic_DNA"/>
</dbReference>
<keyword evidence="1" id="KW-0472">Membrane</keyword>
<feature type="transmembrane region" description="Helical" evidence="1">
    <location>
        <begin position="144"/>
        <end position="163"/>
    </location>
</feature>
<feature type="transmembrane region" description="Helical" evidence="1">
    <location>
        <begin position="175"/>
        <end position="196"/>
    </location>
</feature>
<feature type="transmembrane region" description="Helical" evidence="1">
    <location>
        <begin position="122"/>
        <end position="138"/>
    </location>
</feature>
<accession>A0ABQ7FDM3</accession>
<evidence type="ECO:0000256" key="1">
    <source>
        <dbReference type="SAM" id="Phobius"/>
    </source>
</evidence>
<dbReference type="RefSeq" id="WP_156206968.1">
    <property type="nucleotide sequence ID" value="NZ_WHPN01000342.1"/>
</dbReference>
<feature type="transmembrane region" description="Helical" evidence="1">
    <location>
        <begin position="238"/>
        <end position="265"/>
    </location>
</feature>
<dbReference type="Proteomes" id="UP000621266">
    <property type="component" value="Unassembled WGS sequence"/>
</dbReference>
<keyword evidence="3" id="KW-1185">Reference proteome</keyword>
<keyword evidence="1" id="KW-1133">Transmembrane helix</keyword>
<feature type="transmembrane region" description="Helical" evidence="1">
    <location>
        <begin position="56"/>
        <end position="85"/>
    </location>
</feature>
<evidence type="ECO:0000313" key="2">
    <source>
        <dbReference type="EMBL" id="KAF4406962.1"/>
    </source>
</evidence>
<organism evidence="2 3">
    <name type="scientific">Streptomyces lycii</name>
    <dbReference type="NCBI Taxonomy" id="2654337"/>
    <lineage>
        <taxon>Bacteria</taxon>
        <taxon>Bacillati</taxon>
        <taxon>Actinomycetota</taxon>
        <taxon>Actinomycetes</taxon>
        <taxon>Kitasatosporales</taxon>
        <taxon>Streptomycetaceae</taxon>
        <taxon>Streptomyces</taxon>
    </lineage>
</organism>
<feature type="transmembrane region" description="Helical" evidence="1">
    <location>
        <begin position="208"/>
        <end position="231"/>
    </location>
</feature>
<comment type="caution">
    <text evidence="2">The sequence shown here is derived from an EMBL/GenBank/DDBJ whole genome shotgun (WGS) entry which is preliminary data.</text>
</comment>
<feature type="transmembrane region" description="Helical" evidence="1">
    <location>
        <begin position="91"/>
        <end position="110"/>
    </location>
</feature>